<protein>
    <submittedName>
        <fullName evidence="2">Uncharacterized protein</fullName>
    </submittedName>
</protein>
<sequence length="75" mass="8407">MAKRAVLVGCNYPKTQFRLYGCINDVLEMQKLLLNRPEIVLFLFNENGSASDINAGNGEGSIFNLLFCSYSELEL</sequence>
<evidence type="ECO:0000256" key="1">
    <source>
        <dbReference type="ARBA" id="ARBA00009005"/>
    </source>
</evidence>
<comment type="similarity">
    <text evidence="1">Belongs to the peptidase C14B family.</text>
</comment>
<dbReference type="EMBL" id="JBBPBN010000021">
    <property type="protein sequence ID" value="KAK9015070.1"/>
    <property type="molecule type" value="Genomic_DNA"/>
</dbReference>
<comment type="caution">
    <text evidence="2">The sequence shown here is derived from an EMBL/GenBank/DDBJ whole genome shotgun (WGS) entry which is preliminary data.</text>
</comment>
<dbReference type="Proteomes" id="UP001396334">
    <property type="component" value="Unassembled WGS sequence"/>
</dbReference>
<keyword evidence="3" id="KW-1185">Reference proteome</keyword>
<evidence type="ECO:0000313" key="3">
    <source>
        <dbReference type="Proteomes" id="UP001396334"/>
    </source>
</evidence>
<reference evidence="2 3" key="1">
    <citation type="journal article" date="2024" name="G3 (Bethesda)">
        <title>Genome assembly of Hibiscus sabdariffa L. provides insights into metabolisms of medicinal natural products.</title>
        <authorList>
            <person name="Kim T."/>
        </authorList>
    </citation>
    <scope>NUCLEOTIDE SEQUENCE [LARGE SCALE GENOMIC DNA]</scope>
    <source>
        <strain evidence="2">TK-2024</strain>
        <tissue evidence="2">Old leaves</tissue>
    </source>
</reference>
<dbReference type="PANTHER" id="PTHR48104">
    <property type="entry name" value="METACASPASE-4"/>
    <property type="match status" value="1"/>
</dbReference>
<organism evidence="2 3">
    <name type="scientific">Hibiscus sabdariffa</name>
    <name type="common">roselle</name>
    <dbReference type="NCBI Taxonomy" id="183260"/>
    <lineage>
        <taxon>Eukaryota</taxon>
        <taxon>Viridiplantae</taxon>
        <taxon>Streptophyta</taxon>
        <taxon>Embryophyta</taxon>
        <taxon>Tracheophyta</taxon>
        <taxon>Spermatophyta</taxon>
        <taxon>Magnoliopsida</taxon>
        <taxon>eudicotyledons</taxon>
        <taxon>Gunneridae</taxon>
        <taxon>Pentapetalae</taxon>
        <taxon>rosids</taxon>
        <taxon>malvids</taxon>
        <taxon>Malvales</taxon>
        <taxon>Malvaceae</taxon>
        <taxon>Malvoideae</taxon>
        <taxon>Hibiscus</taxon>
    </lineage>
</organism>
<name>A0ABR2RQ12_9ROSI</name>
<evidence type="ECO:0000313" key="2">
    <source>
        <dbReference type="EMBL" id="KAK9015070.1"/>
    </source>
</evidence>
<dbReference type="PANTHER" id="PTHR48104:SF7">
    <property type="entry name" value="METACASPASE-9"/>
    <property type="match status" value="1"/>
</dbReference>
<gene>
    <name evidence="2" type="ORF">V6N11_006195</name>
</gene>
<proteinExistence type="inferred from homology"/>
<accession>A0ABR2RQ12</accession>
<dbReference type="Gene3D" id="3.40.50.12660">
    <property type="match status" value="1"/>
</dbReference>
<dbReference type="InterPro" id="IPR050452">
    <property type="entry name" value="Metacaspase"/>
</dbReference>